<protein>
    <submittedName>
        <fullName evidence="1">Uncharacterized protein</fullName>
    </submittedName>
</protein>
<sequence>MSRALPEPHPQPAFKAAHLAAEAAFWQLNNYGFERLDPPFSGETIILASHNVNTHFDTQTMETWYGCRGGVCCGAPLPMTFYERMSA</sequence>
<evidence type="ECO:0000313" key="1">
    <source>
        <dbReference type="EMBL" id="BCS95822.1"/>
    </source>
</evidence>
<dbReference type="Proteomes" id="UP001320148">
    <property type="component" value="Chromosome"/>
</dbReference>
<proteinExistence type="predicted"/>
<accession>A0ABM7PDW3</accession>
<evidence type="ECO:0000313" key="2">
    <source>
        <dbReference type="Proteomes" id="UP001320148"/>
    </source>
</evidence>
<organism evidence="1 2">
    <name type="scientific">Desulfoluna limicola</name>
    <dbReference type="NCBI Taxonomy" id="2810562"/>
    <lineage>
        <taxon>Bacteria</taxon>
        <taxon>Pseudomonadati</taxon>
        <taxon>Thermodesulfobacteriota</taxon>
        <taxon>Desulfobacteria</taxon>
        <taxon>Desulfobacterales</taxon>
        <taxon>Desulfolunaceae</taxon>
        <taxon>Desulfoluna</taxon>
    </lineage>
</organism>
<gene>
    <name evidence="1" type="ORF">DSLASN_14540</name>
</gene>
<dbReference type="EMBL" id="AP024488">
    <property type="protein sequence ID" value="BCS95822.1"/>
    <property type="molecule type" value="Genomic_DNA"/>
</dbReference>
<keyword evidence="2" id="KW-1185">Reference proteome</keyword>
<name>A0ABM7PDW3_9BACT</name>
<reference evidence="1 2" key="1">
    <citation type="submission" date="2021-02" db="EMBL/GenBank/DDBJ databases">
        <title>Complete genome of Desulfoluna sp. strain ASN36.</title>
        <authorList>
            <person name="Takahashi A."/>
            <person name="Kojima H."/>
            <person name="Fukui M."/>
        </authorList>
    </citation>
    <scope>NUCLEOTIDE SEQUENCE [LARGE SCALE GENOMIC DNA]</scope>
    <source>
        <strain evidence="1 2">ASN36</strain>
    </source>
</reference>